<proteinExistence type="predicted"/>
<evidence type="ECO:0000313" key="1">
    <source>
        <dbReference type="EMBL" id="GAA2719752.1"/>
    </source>
</evidence>
<dbReference type="Proteomes" id="UP001500886">
    <property type="component" value="Unassembled WGS sequence"/>
</dbReference>
<dbReference type="EMBL" id="BAAASL010000014">
    <property type="protein sequence ID" value="GAA2720104.1"/>
    <property type="molecule type" value="Genomic_DNA"/>
</dbReference>
<name>A0ABN3TW67_9ACTN</name>
<accession>A0ABN3TW67</accession>
<sequence length="176" mass="18852">MASVSLCPVVHPAVPDVAEHVRHASIQHRDPYDLAYSYAIPGEPHAVAVARAGVLRALEAHGLGDLVPPALQATGELVACAALFEPGQVLYLSLRWRREVEGVCITLWDPHSGHSEADGSARCAARRNRMLYLLACVVHECKGKWGVIRPAPGREGTKVWVNLPRAGAADYAAAIA</sequence>
<evidence type="ECO:0000313" key="3">
    <source>
        <dbReference type="Proteomes" id="UP001500886"/>
    </source>
</evidence>
<comment type="caution">
    <text evidence="1">The sequence shown here is derived from an EMBL/GenBank/DDBJ whole genome shotgun (WGS) entry which is preliminary data.</text>
</comment>
<dbReference type="RefSeq" id="WP_344436664.1">
    <property type="nucleotide sequence ID" value="NZ_BAAASL010000014.1"/>
</dbReference>
<evidence type="ECO:0008006" key="4">
    <source>
        <dbReference type="Google" id="ProtNLM"/>
    </source>
</evidence>
<dbReference type="Gene3D" id="3.30.565.10">
    <property type="entry name" value="Histidine kinase-like ATPase, C-terminal domain"/>
    <property type="match status" value="1"/>
</dbReference>
<organism evidence="1 3">
    <name type="scientific">Streptomyces luteosporeus</name>
    <dbReference type="NCBI Taxonomy" id="173856"/>
    <lineage>
        <taxon>Bacteria</taxon>
        <taxon>Bacillati</taxon>
        <taxon>Actinomycetota</taxon>
        <taxon>Actinomycetes</taxon>
        <taxon>Kitasatosporales</taxon>
        <taxon>Streptomycetaceae</taxon>
        <taxon>Streptomyces</taxon>
    </lineage>
</organism>
<dbReference type="EMBL" id="BAAASL010000014">
    <property type="protein sequence ID" value="GAA2719752.1"/>
    <property type="molecule type" value="Genomic_DNA"/>
</dbReference>
<dbReference type="InterPro" id="IPR036890">
    <property type="entry name" value="HATPase_C_sf"/>
</dbReference>
<keyword evidence="3" id="KW-1185">Reference proteome</keyword>
<protein>
    <recommendedName>
        <fullName evidence="4">ATP-binding protein</fullName>
    </recommendedName>
</protein>
<reference evidence="1 3" key="1">
    <citation type="journal article" date="2019" name="Int. J. Syst. Evol. Microbiol.">
        <title>The Global Catalogue of Microorganisms (GCM) 10K type strain sequencing project: providing services to taxonomists for standard genome sequencing and annotation.</title>
        <authorList>
            <consortium name="The Broad Institute Genomics Platform"/>
            <consortium name="The Broad Institute Genome Sequencing Center for Infectious Disease"/>
            <person name="Wu L."/>
            <person name="Ma J."/>
        </authorList>
    </citation>
    <scope>NUCLEOTIDE SEQUENCE [LARGE SCALE GENOMIC DNA]</scope>
    <source>
        <strain evidence="1 3">JCM 4542</strain>
    </source>
</reference>
<reference evidence="1" key="2">
    <citation type="submission" date="2023-12" db="EMBL/GenBank/DDBJ databases">
        <authorList>
            <person name="Sun Q."/>
            <person name="Inoue M."/>
        </authorList>
    </citation>
    <scope>NUCLEOTIDE SEQUENCE</scope>
    <source>
        <strain evidence="1">JCM 4542</strain>
    </source>
</reference>
<evidence type="ECO:0000313" key="2">
    <source>
        <dbReference type="EMBL" id="GAA2720104.1"/>
    </source>
</evidence>
<gene>
    <name evidence="1" type="ORF">GCM10010315_38490</name>
    <name evidence="2" type="ORF">GCM10010315_39730</name>
</gene>